<proteinExistence type="predicted"/>
<protein>
    <recommendedName>
        <fullName evidence="5">Secreted protein</fullName>
    </recommendedName>
</protein>
<gene>
    <name evidence="3" type="ORF">SAMD00023353_6100490</name>
</gene>
<name>A0A1W2TTX6_ROSNE</name>
<dbReference type="Proteomes" id="UP000054516">
    <property type="component" value="Unassembled WGS sequence"/>
</dbReference>
<dbReference type="AlphaFoldDB" id="A0A1W2TTX6"/>
<evidence type="ECO:0000256" key="2">
    <source>
        <dbReference type="SAM" id="SignalP"/>
    </source>
</evidence>
<dbReference type="Gene3D" id="2.60.40.2970">
    <property type="match status" value="1"/>
</dbReference>
<dbReference type="OrthoDB" id="4664297at2759"/>
<keyword evidence="2" id="KW-0732">Signal</keyword>
<reference evidence="3" key="1">
    <citation type="submission" date="2016-03" db="EMBL/GenBank/DDBJ databases">
        <title>Draft genome sequence of Rosellinia necatrix.</title>
        <authorList>
            <person name="Kanematsu S."/>
        </authorList>
    </citation>
    <scope>NUCLEOTIDE SEQUENCE [LARGE SCALE GENOMIC DNA]</scope>
    <source>
        <strain evidence="3">W97</strain>
    </source>
</reference>
<dbReference type="OMA" id="GPWRAVM"/>
<sequence length="207" mass="21188">MFPPSRGQITLCLLAVLSLAFYALHATSPESTMSSSSSSSLSLADSLAISLSQTATSPPTLSVSVRNAHGSETLTVLRWNSPLDPAALALGLVSVTPAGARAPLRMHPVQVSRRTPPTSDDLVTLAPGASASVSLELRAPQVPGDTWTGGGGDDKPATVALAGAWSAVWRGLAKEDLLRDPQKLGKLGSGDGVLTGDWKSPAIEVSG</sequence>
<dbReference type="EMBL" id="DF977506">
    <property type="protein sequence ID" value="GAP92035.1"/>
    <property type="molecule type" value="Genomic_DNA"/>
</dbReference>
<evidence type="ECO:0000256" key="1">
    <source>
        <dbReference type="SAM" id="MobiDB-lite"/>
    </source>
</evidence>
<evidence type="ECO:0000313" key="4">
    <source>
        <dbReference type="Proteomes" id="UP000054516"/>
    </source>
</evidence>
<evidence type="ECO:0008006" key="5">
    <source>
        <dbReference type="Google" id="ProtNLM"/>
    </source>
</evidence>
<feature type="chain" id="PRO_5010699717" description="Secreted protein" evidence="2">
    <location>
        <begin position="27"/>
        <end position="207"/>
    </location>
</feature>
<feature type="region of interest" description="Disordered" evidence="1">
    <location>
        <begin position="181"/>
        <end position="207"/>
    </location>
</feature>
<evidence type="ECO:0000313" key="3">
    <source>
        <dbReference type="EMBL" id="GAP92035.1"/>
    </source>
</evidence>
<feature type="signal peptide" evidence="2">
    <location>
        <begin position="1"/>
        <end position="26"/>
    </location>
</feature>
<organism evidence="3">
    <name type="scientific">Rosellinia necatrix</name>
    <name type="common">White root-rot fungus</name>
    <dbReference type="NCBI Taxonomy" id="77044"/>
    <lineage>
        <taxon>Eukaryota</taxon>
        <taxon>Fungi</taxon>
        <taxon>Dikarya</taxon>
        <taxon>Ascomycota</taxon>
        <taxon>Pezizomycotina</taxon>
        <taxon>Sordariomycetes</taxon>
        <taxon>Xylariomycetidae</taxon>
        <taxon>Xylariales</taxon>
        <taxon>Xylariaceae</taxon>
        <taxon>Rosellinia</taxon>
    </lineage>
</organism>
<accession>A0A1W2TTX6</accession>
<keyword evidence="4" id="KW-1185">Reference proteome</keyword>